<dbReference type="Gene3D" id="6.20.170.10">
    <property type="match status" value="1"/>
</dbReference>
<gene>
    <name evidence="2" type="primary">gpV</name>
    <name evidence="2" type="ORF">ERS514591_02076</name>
</gene>
<evidence type="ECO:0000259" key="1">
    <source>
        <dbReference type="Pfam" id="PF04717"/>
    </source>
</evidence>
<dbReference type="Gene3D" id="6.20.150.10">
    <property type="match status" value="1"/>
</dbReference>
<name>A0AB33U1R6_NEIME</name>
<dbReference type="Proteomes" id="UP000072443">
    <property type="component" value="Unassembled WGS sequence"/>
</dbReference>
<organism evidence="2 3">
    <name type="scientific">Neisseria meningitidis</name>
    <dbReference type="NCBI Taxonomy" id="487"/>
    <lineage>
        <taxon>Bacteria</taxon>
        <taxon>Pseudomonadati</taxon>
        <taxon>Pseudomonadota</taxon>
        <taxon>Betaproteobacteria</taxon>
        <taxon>Neisseriales</taxon>
        <taxon>Neisseriaceae</taxon>
        <taxon>Neisseria</taxon>
    </lineage>
</organism>
<reference evidence="2 3" key="1">
    <citation type="submission" date="2016-02" db="EMBL/GenBank/DDBJ databases">
        <authorList>
            <consortium name="Pathogen Informatics"/>
        </authorList>
    </citation>
    <scope>NUCLEOTIDE SEQUENCE [LARGE SCALE GENOMIC DNA]</scope>
    <source>
        <strain evidence="2 3">2842STDY5881269</strain>
    </source>
</reference>
<dbReference type="InterPro" id="IPR037026">
    <property type="entry name" value="Vgr_OB-fold_dom_sf"/>
</dbReference>
<evidence type="ECO:0000313" key="3">
    <source>
        <dbReference type="Proteomes" id="UP000072443"/>
    </source>
</evidence>
<dbReference type="Pfam" id="PF04717">
    <property type="entry name" value="Phage_base_V"/>
    <property type="match status" value="1"/>
</dbReference>
<dbReference type="AlphaFoldDB" id="A0AB33U1R6"/>
<comment type="caution">
    <text evidence="2">The sequence shown here is derived from an EMBL/GenBank/DDBJ whole genome shotgun (WGS) entry which is preliminary data.</text>
</comment>
<dbReference type="InterPro" id="IPR006531">
    <property type="entry name" value="Gp5/Vgr_OB"/>
</dbReference>
<evidence type="ECO:0000313" key="2">
    <source>
        <dbReference type="EMBL" id="CWQ18219.1"/>
    </source>
</evidence>
<dbReference type="Pfam" id="PF18946">
    <property type="entry name" value="Apex"/>
    <property type="match status" value="1"/>
</dbReference>
<protein>
    <submittedName>
        <fullName evidence="2">Phage-related baseplate assembly protein V</fullName>
    </submittedName>
</protein>
<dbReference type="InterPro" id="IPR044033">
    <property type="entry name" value="GpV-like_apex"/>
</dbReference>
<dbReference type="NCBIfam" id="TIGR01644">
    <property type="entry name" value="phage_P2_V"/>
    <property type="match status" value="1"/>
</dbReference>
<dbReference type="Gene3D" id="2.40.50.230">
    <property type="entry name" value="Gp5 N-terminal domain"/>
    <property type="match status" value="1"/>
</dbReference>
<dbReference type="EMBL" id="FEVP01000048">
    <property type="protein sequence ID" value="CWQ18219.1"/>
    <property type="molecule type" value="Genomic_DNA"/>
</dbReference>
<dbReference type="InterPro" id="IPR013046">
    <property type="entry name" value="GpV/Gp45"/>
</dbReference>
<feature type="domain" description="Gp5/Type VI secretion system Vgr protein OB-fold" evidence="1">
    <location>
        <begin position="12"/>
        <end position="76"/>
    </location>
</feature>
<dbReference type="RefSeq" id="WP_061371004.1">
    <property type="nucleotide sequence ID" value="NZ_FEPL01000015.1"/>
</dbReference>
<sequence length="202" mass="20927">MTDRQIDNLIKPATIADTDPASNRVRAQHGGMTTDWLPYIVPFAGGVSVWRIPSVGEACTILSPAGEPENGVVLCGQASDRYPAPSADPAETVVRFPDGAHIRYNHQSGAMELKAVTSLTIDTPQTTITGHLTVNQTTTAQGLLTYQNGMNGQGGSSGGTNINGNINHNGTLTNAGAVVSNGISLSEHTHPGDSGGTTGKPR</sequence>
<proteinExistence type="predicted"/>
<accession>A0AB33U1R6</accession>